<evidence type="ECO:0000313" key="3">
    <source>
        <dbReference type="EMBL" id="GBE80104.1"/>
    </source>
</evidence>
<dbReference type="EMBL" id="BFAD01000002">
    <property type="protein sequence ID" value="GBE80104.1"/>
    <property type="molecule type" value="Genomic_DNA"/>
</dbReference>
<reference evidence="3 4" key="1">
    <citation type="journal article" date="2018" name="Sci. Rep.">
        <title>Genome sequence of the cauliflower mushroom Sparassis crispa (Hanabiratake) and its association with beneficial usage.</title>
        <authorList>
            <person name="Kiyama R."/>
            <person name="Furutani Y."/>
            <person name="Kawaguchi K."/>
            <person name="Nakanishi T."/>
        </authorList>
    </citation>
    <scope>NUCLEOTIDE SEQUENCE [LARGE SCALE GENOMIC DNA]</scope>
</reference>
<feature type="compositionally biased region" description="Basic and acidic residues" evidence="2">
    <location>
        <begin position="14"/>
        <end position="23"/>
    </location>
</feature>
<dbReference type="OrthoDB" id="3268221at2759"/>
<name>A0A401GD43_9APHY</name>
<feature type="region of interest" description="Disordered" evidence="2">
    <location>
        <begin position="687"/>
        <end position="745"/>
    </location>
</feature>
<organism evidence="3 4">
    <name type="scientific">Sparassis crispa</name>
    <dbReference type="NCBI Taxonomy" id="139825"/>
    <lineage>
        <taxon>Eukaryota</taxon>
        <taxon>Fungi</taxon>
        <taxon>Dikarya</taxon>
        <taxon>Basidiomycota</taxon>
        <taxon>Agaricomycotina</taxon>
        <taxon>Agaricomycetes</taxon>
        <taxon>Polyporales</taxon>
        <taxon>Sparassidaceae</taxon>
        <taxon>Sparassis</taxon>
    </lineage>
</organism>
<dbReference type="Proteomes" id="UP000287166">
    <property type="component" value="Unassembled WGS sequence"/>
</dbReference>
<keyword evidence="4" id="KW-1185">Reference proteome</keyword>
<evidence type="ECO:0000313" key="4">
    <source>
        <dbReference type="Proteomes" id="UP000287166"/>
    </source>
</evidence>
<comment type="caution">
    <text evidence="3">The sequence shown here is derived from an EMBL/GenBank/DDBJ whole genome shotgun (WGS) entry which is preliminary data.</text>
</comment>
<feature type="compositionally biased region" description="Basic residues" evidence="2">
    <location>
        <begin position="921"/>
        <end position="932"/>
    </location>
</feature>
<dbReference type="STRING" id="139825.A0A401GD43"/>
<feature type="compositionally biased region" description="Low complexity" evidence="2">
    <location>
        <begin position="703"/>
        <end position="724"/>
    </location>
</feature>
<feature type="region of interest" description="Disordered" evidence="2">
    <location>
        <begin position="1"/>
        <end position="33"/>
    </location>
</feature>
<feature type="compositionally biased region" description="Low complexity" evidence="2">
    <location>
        <begin position="1"/>
        <end position="13"/>
    </location>
</feature>
<dbReference type="RefSeq" id="XP_027611017.1">
    <property type="nucleotide sequence ID" value="XM_027755216.1"/>
</dbReference>
<keyword evidence="1" id="KW-0175">Coiled coil</keyword>
<dbReference type="InParanoid" id="A0A401GD43"/>
<sequence>MDDSESPSPLEEPLLSRRMTELPRKHRSSKDREKILLGGSSRELARLLVYQERDAKDLRKMLSSVTEQLKGETRRADAAEDKAREAALRFKGANEDRILAQQEAARAKEALGLYKLQLATAQKEIHRAQELLDSLEAQRLEAEESAARARSMARKLKEEKLAQLAREEGRRLGMEEGLARGQNIGYEEGRAEGYARGQDAAMRMRPYVEDVEDAAQTPSDEQRGDVRQPSRSSGSSSRGYEQERLSNYSQPLRRTTPAPTVVTTDPPFPQNPHVNPPHDNEIHPIPVHMLNASPSHPYVEIPPDGWIPMQDGDSRIRIPPPHELGPPPPTPSPPPSVVLLGTADTADAKPVMIPPPIDHAEFAVSDTESIAEPPHRRPRHARRRSSESQSTTMSQFELLGPPVAPNGRSALRERPVVLSAIAEERERTSSASSPVPRPGESYQSPYLQSSNSSFYMPQGPSPQTQTQSVDTTPIRLFSHNQNIYTRPRSPDSSSDSAQNARPMSRLRSQSSLRPPSQASDRRQSLNSEYRITVEPPSRPESNHSGIVPMTPNLLSAGDADRPLPTLPEDNAAGTGVNAQQSFGQPVIPSLSSQSASAEVLEDQLPPGFVPNSRPVPPSTFTPQPSMPPPLPPSLRLTSQDMYVKSISPAGVPLPPSSYGGTLTPSIIPNMAPGAFFASEPVVIPHLPGTSPAPNAQPVRRYSRSALRDSSSSESDAVSSGISSSMNTLTTPPDRRKKLPKQAGPTYAVAPVPPNIIYPVPTPRLVPSSLSGAAMVPLPPSAAGSVSSGAARVPLPASAAGSVMSPSSSQSHLYSRTPYSHSNLGLDGGRTSGRMNTPLSPVMGSARADPTPLPIPMPFPSPLQQAQQRLSPHDLGNDPTDDFMNAPIPMPEPIVIPSEQLSRVSPMSSFISLAPSNATSKGAKKTKKKVKGR</sequence>
<feature type="region of interest" description="Disordered" evidence="2">
    <location>
        <begin position="367"/>
        <end position="629"/>
    </location>
</feature>
<proteinExistence type="predicted"/>
<feature type="compositionally biased region" description="Polar residues" evidence="2">
    <location>
        <begin position="576"/>
        <end position="596"/>
    </location>
</feature>
<feature type="region of interest" description="Disordered" evidence="2">
    <location>
        <begin position="310"/>
        <end position="340"/>
    </location>
</feature>
<feature type="compositionally biased region" description="Polar residues" evidence="2">
    <location>
        <begin position="441"/>
        <end position="455"/>
    </location>
</feature>
<evidence type="ECO:0000256" key="2">
    <source>
        <dbReference type="SAM" id="MobiDB-lite"/>
    </source>
</evidence>
<feature type="compositionally biased region" description="Low complexity" evidence="2">
    <location>
        <begin position="457"/>
        <end position="468"/>
    </location>
</feature>
<feature type="compositionally biased region" description="Pro residues" evidence="2">
    <location>
        <begin position="613"/>
        <end position="629"/>
    </location>
</feature>
<evidence type="ECO:0000256" key="1">
    <source>
        <dbReference type="SAM" id="Coils"/>
    </source>
</evidence>
<gene>
    <name evidence="3" type="ORF">SCP_0213070</name>
</gene>
<feature type="compositionally biased region" description="Low complexity" evidence="2">
    <location>
        <begin position="505"/>
        <end position="517"/>
    </location>
</feature>
<dbReference type="GeneID" id="38777021"/>
<accession>A0A401GD43</accession>
<protein>
    <submittedName>
        <fullName evidence="3">Uncharacterized protein</fullName>
    </submittedName>
</protein>
<feature type="coiled-coil region" evidence="1">
    <location>
        <begin position="62"/>
        <end position="159"/>
    </location>
</feature>
<dbReference type="AlphaFoldDB" id="A0A401GD43"/>
<feature type="compositionally biased region" description="Low complexity" evidence="2">
    <location>
        <begin position="230"/>
        <end position="239"/>
    </location>
</feature>
<feature type="region of interest" description="Disordered" evidence="2">
    <location>
        <begin position="911"/>
        <end position="932"/>
    </location>
</feature>
<feature type="compositionally biased region" description="Low complexity" evidence="2">
    <location>
        <begin position="255"/>
        <end position="265"/>
    </location>
</feature>
<feature type="region of interest" description="Disordered" evidence="2">
    <location>
        <begin position="211"/>
        <end position="289"/>
    </location>
</feature>
<feature type="compositionally biased region" description="Pro residues" evidence="2">
    <location>
        <begin position="318"/>
        <end position="336"/>
    </location>
</feature>
<feature type="compositionally biased region" description="Low complexity" evidence="2">
    <location>
        <begin position="486"/>
        <end position="496"/>
    </location>
</feature>